<dbReference type="EMBL" id="JHQK01000004">
    <property type="protein sequence ID" value="KHN67758.1"/>
    <property type="molecule type" value="Genomic_DNA"/>
</dbReference>
<feature type="domain" description="Major facilitator superfamily (MFS) profile" evidence="7">
    <location>
        <begin position="14"/>
        <end position="396"/>
    </location>
</feature>
<evidence type="ECO:0000256" key="3">
    <source>
        <dbReference type="ARBA" id="ARBA00022692"/>
    </source>
</evidence>
<dbReference type="InterPro" id="IPR011701">
    <property type="entry name" value="MFS"/>
</dbReference>
<comment type="subcellular location">
    <subcellularLocation>
        <location evidence="1">Cell membrane</location>
        <topology evidence="1">Multi-pass membrane protein</topology>
    </subcellularLocation>
</comment>
<feature type="transmembrane region" description="Helical" evidence="6">
    <location>
        <begin position="145"/>
        <end position="164"/>
    </location>
</feature>
<organism evidence="8 9">
    <name type="scientific">Acinetobacter oleivorans</name>
    <dbReference type="NCBI Taxonomy" id="1148157"/>
    <lineage>
        <taxon>Bacteria</taxon>
        <taxon>Pseudomonadati</taxon>
        <taxon>Pseudomonadota</taxon>
        <taxon>Gammaproteobacteria</taxon>
        <taxon>Moraxellales</taxon>
        <taxon>Moraxellaceae</taxon>
        <taxon>Acinetobacter</taxon>
    </lineage>
</organism>
<feature type="transmembrane region" description="Helical" evidence="6">
    <location>
        <begin position="371"/>
        <end position="392"/>
    </location>
</feature>
<proteinExistence type="predicted"/>
<comment type="caution">
    <text evidence="8">The sequence shown here is derived from an EMBL/GenBank/DDBJ whole genome shotgun (WGS) entry which is preliminary data.</text>
</comment>
<gene>
    <name evidence="8" type="ORF">DH17_14085</name>
</gene>
<accession>A0A0B2UEH2</accession>
<feature type="transmembrane region" description="Helical" evidence="6">
    <location>
        <begin position="218"/>
        <end position="240"/>
    </location>
</feature>
<feature type="transmembrane region" description="Helical" evidence="6">
    <location>
        <begin position="170"/>
        <end position="190"/>
    </location>
</feature>
<feature type="transmembrane region" description="Helical" evidence="6">
    <location>
        <begin position="343"/>
        <end position="365"/>
    </location>
</feature>
<dbReference type="InterPro" id="IPR036259">
    <property type="entry name" value="MFS_trans_sf"/>
</dbReference>
<dbReference type="Pfam" id="PF07690">
    <property type="entry name" value="MFS_1"/>
    <property type="match status" value="1"/>
</dbReference>
<dbReference type="InterPro" id="IPR020846">
    <property type="entry name" value="MFS_dom"/>
</dbReference>
<dbReference type="GO" id="GO:0022857">
    <property type="term" value="F:transmembrane transporter activity"/>
    <property type="evidence" value="ECO:0007669"/>
    <property type="project" value="InterPro"/>
</dbReference>
<dbReference type="SUPFAM" id="SSF103473">
    <property type="entry name" value="MFS general substrate transporter"/>
    <property type="match status" value="1"/>
</dbReference>
<dbReference type="PROSITE" id="PS50850">
    <property type="entry name" value="MFS"/>
    <property type="match status" value="1"/>
</dbReference>
<feature type="transmembrane region" description="Helical" evidence="6">
    <location>
        <begin position="86"/>
        <end position="106"/>
    </location>
</feature>
<dbReference type="Proteomes" id="UP000031012">
    <property type="component" value="Unassembled WGS sequence"/>
</dbReference>
<protein>
    <submittedName>
        <fullName evidence="8">Transcriptional regulator</fullName>
    </submittedName>
</protein>
<evidence type="ECO:0000259" key="7">
    <source>
        <dbReference type="PROSITE" id="PS50850"/>
    </source>
</evidence>
<dbReference type="PANTHER" id="PTHR43124:SF5">
    <property type="entry name" value="PURINE RIBONUCLEOSIDE EFFLUX PUMP NEPI"/>
    <property type="match status" value="1"/>
</dbReference>
<reference evidence="8 9" key="1">
    <citation type="submission" date="2014-03" db="EMBL/GenBank/DDBJ databases">
        <title>Genome sequence of the diesel-degrader and plant-growth promoter Acinetobacter oleivorans PF-1 isolated from the roots of poplar tree.</title>
        <authorList>
            <person name="Gkorezis P."/>
            <person name="van Hamme J."/>
            <person name="Rineau F."/>
            <person name="Vangronsveld J."/>
            <person name="Francetti A."/>
        </authorList>
    </citation>
    <scope>NUCLEOTIDE SEQUENCE [LARGE SCALE GENOMIC DNA]</scope>
    <source>
        <strain evidence="8 9">PF1</strain>
    </source>
</reference>
<feature type="transmembrane region" description="Helical" evidence="6">
    <location>
        <begin position="60"/>
        <end position="79"/>
    </location>
</feature>
<feature type="transmembrane region" description="Helical" evidence="6">
    <location>
        <begin position="112"/>
        <end position="133"/>
    </location>
</feature>
<evidence type="ECO:0000256" key="4">
    <source>
        <dbReference type="ARBA" id="ARBA00022989"/>
    </source>
</evidence>
<evidence type="ECO:0000256" key="1">
    <source>
        <dbReference type="ARBA" id="ARBA00004651"/>
    </source>
</evidence>
<keyword evidence="3 6" id="KW-0812">Transmembrane</keyword>
<feature type="transmembrane region" description="Helical" evidence="6">
    <location>
        <begin position="21"/>
        <end position="40"/>
    </location>
</feature>
<sequence length="401" mass="43222">MSSFGQIEQDTHENIAPSWSAVFVMSLCCAVLIASEFMPVSLLTPISSDLNMSEGQVGQAIAISGIFAVISSLLISRIFKAWDRRYIILLLTLLMIASGIIVTFAHSAVLFMIGRAILGVVIGGFWAMSTSIVMRLVPPLSVPKALGLLNGGNALATTIAAPLGSFLGSIIGWRGAFFCIVPIAIIALIWQFKSMPALPAIVSCKKSKNPFGLLKRPIVFYGMTGILLLFMGQFALFTYLRPFLETVTRVDAAMLSILLLILGLAGLIGTFVISLILHRHVYRYLILIPFIMATIAGGFVLGGEHLWFVAILMSLWGFIGTSAPVAWNTWLAQTLHQDTEVGGGLMVAIIQFAITLGATVGGLLYDSHGYSATFYMSAIVLIFGAITAFITWRSATHATHQ</sequence>
<dbReference type="AlphaFoldDB" id="A0A0B2UEH2"/>
<dbReference type="CDD" id="cd17324">
    <property type="entry name" value="MFS_NepI_like"/>
    <property type="match status" value="1"/>
</dbReference>
<dbReference type="Gene3D" id="1.20.1250.20">
    <property type="entry name" value="MFS general substrate transporter like domains"/>
    <property type="match status" value="1"/>
</dbReference>
<evidence type="ECO:0000256" key="2">
    <source>
        <dbReference type="ARBA" id="ARBA00022475"/>
    </source>
</evidence>
<evidence type="ECO:0000256" key="5">
    <source>
        <dbReference type="ARBA" id="ARBA00023136"/>
    </source>
</evidence>
<feature type="transmembrane region" description="Helical" evidence="6">
    <location>
        <begin position="307"/>
        <end position="331"/>
    </location>
</feature>
<keyword evidence="5 6" id="KW-0472">Membrane</keyword>
<evidence type="ECO:0000313" key="9">
    <source>
        <dbReference type="Proteomes" id="UP000031012"/>
    </source>
</evidence>
<evidence type="ECO:0000256" key="6">
    <source>
        <dbReference type="SAM" id="Phobius"/>
    </source>
</evidence>
<dbReference type="PANTHER" id="PTHR43124">
    <property type="entry name" value="PURINE EFFLUX PUMP PBUE"/>
    <property type="match status" value="1"/>
</dbReference>
<name>A0A0B2UEH2_9GAMM</name>
<feature type="transmembrane region" description="Helical" evidence="6">
    <location>
        <begin position="252"/>
        <end position="277"/>
    </location>
</feature>
<keyword evidence="4 6" id="KW-1133">Transmembrane helix</keyword>
<evidence type="ECO:0000313" key="8">
    <source>
        <dbReference type="EMBL" id="KHN67758.1"/>
    </source>
</evidence>
<feature type="transmembrane region" description="Helical" evidence="6">
    <location>
        <begin position="284"/>
        <end position="301"/>
    </location>
</feature>
<dbReference type="GO" id="GO:0005886">
    <property type="term" value="C:plasma membrane"/>
    <property type="evidence" value="ECO:0007669"/>
    <property type="project" value="UniProtKB-SubCell"/>
</dbReference>
<dbReference type="InterPro" id="IPR050189">
    <property type="entry name" value="MFS_Efflux_Transporters"/>
</dbReference>
<keyword evidence="2" id="KW-1003">Cell membrane</keyword>